<evidence type="ECO:0000259" key="3">
    <source>
        <dbReference type="Pfam" id="PF01557"/>
    </source>
</evidence>
<dbReference type="FunCoup" id="K9G530">
    <property type="interactions" value="450"/>
</dbReference>
<dbReference type="PANTHER" id="PTHR11820:SF7">
    <property type="entry name" value="ACYLPYRUVASE FAHD1, MITOCHONDRIAL"/>
    <property type="match status" value="1"/>
</dbReference>
<dbReference type="GO" id="GO:0019752">
    <property type="term" value="P:carboxylic acid metabolic process"/>
    <property type="evidence" value="ECO:0007669"/>
    <property type="project" value="UniProtKB-ARBA"/>
</dbReference>
<dbReference type="Proteomes" id="UP000009882">
    <property type="component" value="Unassembled WGS sequence"/>
</dbReference>
<keyword evidence="4" id="KW-0378">Hydrolase</keyword>
<feature type="domain" description="Fumarylacetoacetase-like C-terminal" evidence="3">
    <location>
        <begin position="10"/>
        <end position="221"/>
    </location>
</feature>
<accession>K9G530</accession>
<dbReference type="GO" id="GO:0005739">
    <property type="term" value="C:mitochondrion"/>
    <property type="evidence" value="ECO:0007669"/>
    <property type="project" value="TreeGrafter"/>
</dbReference>
<dbReference type="AlphaFoldDB" id="K9G530"/>
<protein>
    <submittedName>
        <fullName evidence="4">Fumarylacetoacetate hydrolase family protein</fullName>
    </submittedName>
</protein>
<evidence type="ECO:0000313" key="4">
    <source>
        <dbReference type="EMBL" id="EKV16509.1"/>
    </source>
</evidence>
<proteinExistence type="inferred from homology"/>
<sequence>MASVRANCRKIMCIGRNYADHITELNNTAPKQPFFFLKPASSILIPGSGPVLRPKGVSLHYEVELGLVIGKTVRDLDPNDEKAALDAIQSSKSLTKKPPLRKTGYVLAIDMTARNVQDEAKKKGLPWSIAKGFDTFLPISQEIAKSRIPNPHDAFLRLSVGQDERQADSTSLMLYRIPQQLAQISRVMTLEKGDIVLTGTPKGVGQVKAGDVMRASIEVAGKEIEEGRIEVEVQDREGRYEFKET</sequence>
<comment type="caution">
    <text evidence="4">The sequence shown here is derived from an EMBL/GenBank/DDBJ whole genome shotgun (WGS) entry which is preliminary data.</text>
</comment>
<keyword evidence="2" id="KW-0479">Metal-binding</keyword>
<dbReference type="HOGENOM" id="CLU_028458_5_0_1"/>
<evidence type="ECO:0000313" key="5">
    <source>
        <dbReference type="Proteomes" id="UP000009882"/>
    </source>
</evidence>
<dbReference type="STRING" id="1170229.K9G530"/>
<dbReference type="GO" id="GO:0018773">
    <property type="term" value="F:acetylpyruvate hydrolase activity"/>
    <property type="evidence" value="ECO:0007669"/>
    <property type="project" value="TreeGrafter"/>
</dbReference>
<keyword evidence="5" id="KW-1185">Reference proteome</keyword>
<dbReference type="Gene3D" id="3.90.850.10">
    <property type="entry name" value="Fumarylacetoacetase-like, C-terminal domain"/>
    <property type="match status" value="1"/>
</dbReference>
<dbReference type="EMBL" id="AKCT01000094">
    <property type="protein sequence ID" value="EKV16509.1"/>
    <property type="molecule type" value="Genomic_DNA"/>
</dbReference>
<dbReference type="InParanoid" id="K9G530"/>
<dbReference type="InterPro" id="IPR011234">
    <property type="entry name" value="Fumarylacetoacetase-like_C"/>
</dbReference>
<dbReference type="OrthoDB" id="74910at2759"/>
<dbReference type="InterPro" id="IPR036663">
    <property type="entry name" value="Fumarylacetoacetase_C_sf"/>
</dbReference>
<name>K9G530_PEND2</name>
<comment type="similarity">
    <text evidence="1">Belongs to the FAH family.</text>
</comment>
<evidence type="ECO:0000256" key="1">
    <source>
        <dbReference type="ARBA" id="ARBA00010211"/>
    </source>
</evidence>
<evidence type="ECO:0000256" key="2">
    <source>
        <dbReference type="ARBA" id="ARBA00022723"/>
    </source>
</evidence>
<dbReference type="GO" id="GO:0046872">
    <property type="term" value="F:metal ion binding"/>
    <property type="evidence" value="ECO:0007669"/>
    <property type="project" value="UniProtKB-KW"/>
</dbReference>
<gene>
    <name evidence="4" type="ORF">PDIG_20570</name>
</gene>
<dbReference type="SUPFAM" id="SSF56529">
    <property type="entry name" value="FAH"/>
    <property type="match status" value="1"/>
</dbReference>
<reference evidence="5" key="1">
    <citation type="journal article" date="2012" name="BMC Genomics">
        <title>Genome sequence of the necrotrophic fungus Penicillium digitatum, the main postharvest pathogen of citrus.</title>
        <authorList>
            <person name="Marcet-Houben M."/>
            <person name="Ballester A.-R."/>
            <person name="de la Fuente B."/>
            <person name="Harries E."/>
            <person name="Marcos J.F."/>
            <person name="Gonzalez-Candelas L."/>
            <person name="Gabaldon T."/>
        </authorList>
    </citation>
    <scope>NUCLEOTIDE SEQUENCE [LARGE SCALE GENOMIC DNA]</scope>
    <source>
        <strain evidence="5">PHI26 / CECT 20796</strain>
    </source>
</reference>
<organism evidence="4 5">
    <name type="scientific">Penicillium digitatum (strain PHI26 / CECT 20796)</name>
    <name type="common">Green mold</name>
    <dbReference type="NCBI Taxonomy" id="1170229"/>
    <lineage>
        <taxon>Eukaryota</taxon>
        <taxon>Fungi</taxon>
        <taxon>Dikarya</taxon>
        <taxon>Ascomycota</taxon>
        <taxon>Pezizomycotina</taxon>
        <taxon>Eurotiomycetes</taxon>
        <taxon>Eurotiomycetidae</taxon>
        <taxon>Eurotiales</taxon>
        <taxon>Aspergillaceae</taxon>
        <taxon>Penicillium</taxon>
    </lineage>
</organism>
<dbReference type="OMA" id="NCRKVIC"/>
<dbReference type="PANTHER" id="PTHR11820">
    <property type="entry name" value="ACYLPYRUVASE"/>
    <property type="match status" value="1"/>
</dbReference>
<dbReference type="eggNOG" id="KOG1535">
    <property type="taxonomic scope" value="Eukaryota"/>
</dbReference>
<dbReference type="FunFam" id="3.90.850.10:FF:000003">
    <property type="entry name" value="Fumarylacetoacetate hydrolase domain-containing 1"/>
    <property type="match status" value="1"/>
</dbReference>
<dbReference type="Pfam" id="PF01557">
    <property type="entry name" value="FAA_hydrolase"/>
    <property type="match status" value="1"/>
</dbReference>